<dbReference type="Pfam" id="PF19040">
    <property type="entry name" value="SGNH"/>
    <property type="match status" value="1"/>
</dbReference>
<reference evidence="5" key="1">
    <citation type="submission" date="2016-04" db="EMBL/GenBank/DDBJ databases">
        <authorList>
            <person name="Ray J."/>
            <person name="Price M."/>
            <person name="Deutschbauer A."/>
        </authorList>
    </citation>
    <scope>NUCLEOTIDE SEQUENCE [LARGE SCALE GENOMIC DNA]</scope>
    <source>
        <strain evidence="5">FW300-N2E2</strain>
    </source>
</reference>
<feature type="transmembrane region" description="Helical" evidence="1">
    <location>
        <begin position="351"/>
        <end position="369"/>
    </location>
</feature>
<accession>A0A161GLE3</accession>
<evidence type="ECO:0000313" key="4">
    <source>
        <dbReference type="EMBL" id="AMZ73723.1"/>
    </source>
</evidence>
<protein>
    <submittedName>
        <fullName evidence="4">Acyltransferase</fullName>
    </submittedName>
</protein>
<evidence type="ECO:0000259" key="3">
    <source>
        <dbReference type="Pfam" id="PF19040"/>
    </source>
</evidence>
<feature type="domain" description="SGNH" evidence="3">
    <location>
        <begin position="403"/>
        <end position="645"/>
    </location>
</feature>
<dbReference type="AlphaFoldDB" id="A0A161GLE3"/>
<feature type="transmembrane region" description="Helical" evidence="1">
    <location>
        <begin position="248"/>
        <end position="266"/>
    </location>
</feature>
<sequence>MHTFGSRRDIDGLRALAVIPVVLFHFGFSTFSGGFVGVDVFFVISGYLITSILFREISAQRFSFVDFWARRARRIIPALSVVLVATLALGWLLLTAKDFSELGRAVRYQALFISNILFMRQDGYFEPASDLKPLLHTWSLAVEEQYYIFFPLLMVLLMRHVRHWRWMLFAVLLVSFGLNVASIDRKPDFVFFSLPTRAWELLCGAMLAVWPASKSKQQVRPWLCQLAGATGLAAVLVAVFTFDEATRFPGWAALLPVLGTTALIWSGAQGSTWVAQALSARVLVWVGLLSYSFYLWHWPVYVYANAISIDGIQAWEAAGWILLALGLAWLSWRFVELPFREKRVLAARKPMLAAGLLAMVALAVTGLVVRSADGFPQRLTGKALEYAQAREWRAGQMKCMLANSDKNLDKACLIGRNKEASATQLFWGDSHAAALLPAIETGAAPEGRPVWLYSLSGCPPILSDAPRQRCKDFNERTMDQVRRLQISDVVLASNWSLYVYGRENGDKELLLNPRDNTAEAETRLAAALKARVAAIRAAGAQVWLFKEVPLQHKGLVSRLVSLARVGRSTEGLGRPLQEHLSRQRFLSGLFDSMSAADPGVHVIDPTPLMCAGQVCSIVVGGYLQYKDEDHLSDIGSARLSPLFAPVLVGTTDN</sequence>
<dbReference type="GO" id="GO:0016747">
    <property type="term" value="F:acyltransferase activity, transferring groups other than amino-acyl groups"/>
    <property type="evidence" value="ECO:0007669"/>
    <property type="project" value="InterPro"/>
</dbReference>
<feature type="transmembrane region" description="Helical" evidence="1">
    <location>
        <begin position="75"/>
        <end position="94"/>
    </location>
</feature>
<dbReference type="GO" id="GO:0009103">
    <property type="term" value="P:lipopolysaccharide biosynthetic process"/>
    <property type="evidence" value="ECO:0007669"/>
    <property type="project" value="TreeGrafter"/>
</dbReference>
<keyword evidence="1" id="KW-0472">Membrane</keyword>
<keyword evidence="4" id="KW-0012">Acyltransferase</keyword>
<feature type="transmembrane region" description="Helical" evidence="1">
    <location>
        <begin position="278"/>
        <end position="297"/>
    </location>
</feature>
<keyword evidence="1" id="KW-1133">Transmembrane helix</keyword>
<feature type="transmembrane region" description="Helical" evidence="1">
    <location>
        <begin position="135"/>
        <end position="157"/>
    </location>
</feature>
<dbReference type="GO" id="GO:0016020">
    <property type="term" value="C:membrane"/>
    <property type="evidence" value="ECO:0007669"/>
    <property type="project" value="TreeGrafter"/>
</dbReference>
<reference evidence="4 5" key="2">
    <citation type="journal article" date="2018" name="Nature">
        <title>Mutant phenotypes for thousands of bacterial genes of unknown function.</title>
        <authorList>
            <person name="Price M.N."/>
            <person name="Wetmore K.M."/>
            <person name="Waters R.J."/>
            <person name="Callaghan M."/>
            <person name="Ray J."/>
            <person name="Liu H."/>
            <person name="Kuehl J.V."/>
            <person name="Melnyk R.A."/>
            <person name="Lamson J.S."/>
            <person name="Suh Y."/>
            <person name="Carlson H.K."/>
            <person name="Esquivel Z."/>
            <person name="Sadeeshkumar H."/>
            <person name="Chakraborty R."/>
            <person name="Zane G.M."/>
            <person name="Rubin B.E."/>
            <person name="Wall J.D."/>
            <person name="Visel A."/>
            <person name="Bristow J."/>
            <person name="Blow M.J."/>
            <person name="Arkin A.P."/>
            <person name="Deutschbauer A.M."/>
        </authorList>
    </citation>
    <scope>NUCLEOTIDE SEQUENCE [LARGE SCALE GENOMIC DNA]</scope>
    <source>
        <strain evidence="4 5">FW300-N2E2</strain>
    </source>
</reference>
<dbReference type="InterPro" id="IPR002656">
    <property type="entry name" value="Acyl_transf_3_dom"/>
</dbReference>
<gene>
    <name evidence="4" type="ORF">TK06_22360</name>
</gene>
<dbReference type="Proteomes" id="UP000076083">
    <property type="component" value="Chromosome"/>
</dbReference>
<organism evidence="4 5">
    <name type="scientific">Pseudomonas fluorescens</name>
    <dbReference type="NCBI Taxonomy" id="294"/>
    <lineage>
        <taxon>Bacteria</taxon>
        <taxon>Pseudomonadati</taxon>
        <taxon>Pseudomonadota</taxon>
        <taxon>Gammaproteobacteria</taxon>
        <taxon>Pseudomonadales</taxon>
        <taxon>Pseudomonadaceae</taxon>
        <taxon>Pseudomonas</taxon>
    </lineage>
</organism>
<feature type="transmembrane region" description="Helical" evidence="1">
    <location>
        <begin position="317"/>
        <end position="339"/>
    </location>
</feature>
<evidence type="ECO:0000313" key="5">
    <source>
        <dbReference type="Proteomes" id="UP000076083"/>
    </source>
</evidence>
<dbReference type="InterPro" id="IPR050879">
    <property type="entry name" value="Acyltransferase_3"/>
</dbReference>
<evidence type="ECO:0000259" key="2">
    <source>
        <dbReference type="Pfam" id="PF01757"/>
    </source>
</evidence>
<proteinExistence type="predicted"/>
<feature type="transmembrane region" description="Helical" evidence="1">
    <location>
        <begin position="12"/>
        <end position="28"/>
    </location>
</feature>
<dbReference type="InterPro" id="IPR043968">
    <property type="entry name" value="SGNH"/>
</dbReference>
<feature type="transmembrane region" description="Helical" evidence="1">
    <location>
        <begin position="34"/>
        <end position="54"/>
    </location>
</feature>
<dbReference type="Pfam" id="PF01757">
    <property type="entry name" value="Acyl_transf_3"/>
    <property type="match status" value="1"/>
</dbReference>
<dbReference type="EMBL" id="CP015225">
    <property type="protein sequence ID" value="AMZ73723.1"/>
    <property type="molecule type" value="Genomic_DNA"/>
</dbReference>
<feature type="transmembrane region" description="Helical" evidence="1">
    <location>
        <begin position="222"/>
        <end position="242"/>
    </location>
</feature>
<keyword evidence="4" id="KW-0808">Transferase</keyword>
<feature type="domain" description="Acyltransferase 3" evidence="2">
    <location>
        <begin position="9"/>
        <end position="331"/>
    </location>
</feature>
<dbReference type="PANTHER" id="PTHR23028">
    <property type="entry name" value="ACETYLTRANSFERASE"/>
    <property type="match status" value="1"/>
</dbReference>
<feature type="transmembrane region" description="Helical" evidence="1">
    <location>
        <begin position="164"/>
        <end position="183"/>
    </location>
</feature>
<dbReference type="PANTHER" id="PTHR23028:SF53">
    <property type="entry name" value="ACYL_TRANSF_3 DOMAIN-CONTAINING PROTEIN"/>
    <property type="match status" value="1"/>
</dbReference>
<dbReference type="RefSeq" id="WP_063323861.1">
    <property type="nucleotide sequence ID" value="NZ_CP015225.1"/>
</dbReference>
<keyword evidence="1" id="KW-0812">Transmembrane</keyword>
<evidence type="ECO:0000256" key="1">
    <source>
        <dbReference type="SAM" id="Phobius"/>
    </source>
</evidence>
<name>A0A161GLE3_PSEFL</name>